<sequence length="94" mass="10235">MVGMIGMVAMLKVEATGVGRARPPHPCLACHRHQVPVLKRTRRPPVLDAVRAAEVIAAVDPAKQVELPLIERIPSLHHTTVRGTAYSMELDTAK</sequence>
<protein>
    <submittedName>
        <fullName evidence="1">Uncharacterized protein</fullName>
    </submittedName>
</protein>
<accession>A0A1C4UQL0</accession>
<gene>
    <name evidence="1" type="ORF">GA0070612_0651</name>
</gene>
<name>A0A1C4UQL0_9ACTN</name>
<evidence type="ECO:0000313" key="2">
    <source>
        <dbReference type="Proteomes" id="UP000198224"/>
    </source>
</evidence>
<dbReference type="AlphaFoldDB" id="A0A1C4UQL0"/>
<keyword evidence="2" id="KW-1185">Reference proteome</keyword>
<dbReference type="EMBL" id="LT607409">
    <property type="protein sequence ID" value="SCE73958.1"/>
    <property type="molecule type" value="Genomic_DNA"/>
</dbReference>
<proteinExistence type="predicted"/>
<organism evidence="1 2">
    <name type="scientific">Micromonospora chokoriensis</name>
    <dbReference type="NCBI Taxonomy" id="356851"/>
    <lineage>
        <taxon>Bacteria</taxon>
        <taxon>Bacillati</taxon>
        <taxon>Actinomycetota</taxon>
        <taxon>Actinomycetes</taxon>
        <taxon>Micromonosporales</taxon>
        <taxon>Micromonosporaceae</taxon>
        <taxon>Micromonospora</taxon>
    </lineage>
</organism>
<reference evidence="2" key="1">
    <citation type="submission" date="2016-06" db="EMBL/GenBank/DDBJ databases">
        <authorList>
            <person name="Varghese N."/>
            <person name="Submissions Spin"/>
        </authorList>
    </citation>
    <scope>NUCLEOTIDE SEQUENCE [LARGE SCALE GENOMIC DNA]</scope>
    <source>
        <strain evidence="2">DSM 45160</strain>
    </source>
</reference>
<evidence type="ECO:0000313" key="1">
    <source>
        <dbReference type="EMBL" id="SCE73958.1"/>
    </source>
</evidence>
<dbReference type="Proteomes" id="UP000198224">
    <property type="component" value="Chromosome I"/>
</dbReference>